<dbReference type="InterPro" id="IPR046170">
    <property type="entry name" value="DUF6172"/>
</dbReference>
<dbReference type="Proteomes" id="UP001231915">
    <property type="component" value="Unassembled WGS sequence"/>
</dbReference>
<keyword evidence="2" id="KW-1185">Reference proteome</keyword>
<dbReference type="RefSeq" id="WP_284137779.1">
    <property type="nucleotide sequence ID" value="NZ_JASJUT010000007.1"/>
</dbReference>
<dbReference type="EMBL" id="JASJUT010000007">
    <property type="protein sequence ID" value="MDK2596557.1"/>
    <property type="molecule type" value="Genomic_DNA"/>
</dbReference>
<gene>
    <name evidence="1" type="ORF">QNM18_16025</name>
</gene>
<accession>A0ABT7END0</accession>
<organism evidence="1 2">
    <name type="scientific">Pseudoalteromonas obscura</name>
    <dbReference type="NCBI Taxonomy" id="3048491"/>
    <lineage>
        <taxon>Bacteria</taxon>
        <taxon>Pseudomonadati</taxon>
        <taxon>Pseudomonadota</taxon>
        <taxon>Gammaproteobacteria</taxon>
        <taxon>Alteromonadales</taxon>
        <taxon>Pseudoalteromonadaceae</taxon>
        <taxon>Pseudoalteromonas</taxon>
    </lineage>
</organism>
<name>A0ABT7END0_9GAMM</name>
<evidence type="ECO:0000313" key="2">
    <source>
        <dbReference type="Proteomes" id="UP001231915"/>
    </source>
</evidence>
<protein>
    <submittedName>
        <fullName evidence="1">DUF6172 family protein</fullName>
    </submittedName>
</protein>
<comment type="caution">
    <text evidence="1">The sequence shown here is derived from an EMBL/GenBank/DDBJ whole genome shotgun (WGS) entry which is preliminary data.</text>
</comment>
<reference evidence="1 2" key="1">
    <citation type="submission" date="2023-05" db="EMBL/GenBank/DDBJ databases">
        <title>Pseudoalteromonas ardens sp. nov., Pseudoalteromonas obscura sp. nov., and Pseudoalteromonas umbrosa sp. nov., isolated from the coral Montipora capitata.</title>
        <authorList>
            <person name="Thomas E.M."/>
            <person name="Smith E.M."/>
            <person name="Papke E."/>
            <person name="Shlafstein M.D."/>
            <person name="Oline D.K."/>
            <person name="Videau P."/>
            <person name="Saw J.H."/>
            <person name="Strangman W.K."/>
            <person name="Ushijima B."/>
        </authorList>
    </citation>
    <scope>NUCLEOTIDE SEQUENCE [LARGE SCALE GENOMIC DNA]</scope>
    <source>
        <strain evidence="1 2">P94</strain>
    </source>
</reference>
<proteinExistence type="predicted"/>
<evidence type="ECO:0000313" key="1">
    <source>
        <dbReference type="EMBL" id="MDK2596557.1"/>
    </source>
</evidence>
<sequence>MKKTFELTHPKIKLARRVDAVKYEIKKYLKRERNKTLPEGADFWDFDCKFGNTEAEAEAVHVSQINKLIDQTQQENLTSFYVEILARAAHRQAKPQSDDADLSD</sequence>
<dbReference type="Pfam" id="PF19669">
    <property type="entry name" value="DUF6172"/>
    <property type="match status" value="1"/>
</dbReference>